<evidence type="ECO:0000259" key="9">
    <source>
        <dbReference type="PROSITE" id="PS50923"/>
    </source>
</evidence>
<dbReference type="InterPro" id="IPR035976">
    <property type="entry name" value="Sushi/SCR/CCP_sf"/>
</dbReference>
<feature type="region of interest" description="Disordered" evidence="5">
    <location>
        <begin position="1"/>
        <end position="68"/>
    </location>
</feature>
<keyword evidence="1" id="KW-0732">Signal</keyword>
<dbReference type="Gene3D" id="2.10.25.10">
    <property type="entry name" value="Laminin"/>
    <property type="match status" value="1"/>
</dbReference>
<feature type="disulfide bond" evidence="4">
    <location>
        <begin position="1065"/>
        <end position="1092"/>
    </location>
</feature>
<dbReference type="PANTHER" id="PTHR46748:SF1">
    <property type="entry name" value="IGGFC-BINDING PROTEIN N-TERMINAL DOMAIN-CONTAINING PROTEIN"/>
    <property type="match status" value="1"/>
</dbReference>
<evidence type="ECO:0000256" key="1">
    <source>
        <dbReference type="ARBA" id="ARBA00022729"/>
    </source>
</evidence>
<evidence type="ECO:0000256" key="3">
    <source>
        <dbReference type="PROSITE-ProRule" id="PRU00076"/>
    </source>
</evidence>
<feature type="compositionally biased region" description="Basic and acidic residues" evidence="5">
    <location>
        <begin position="28"/>
        <end position="40"/>
    </location>
</feature>
<feature type="domain" description="Sushi" evidence="9">
    <location>
        <begin position="697"/>
        <end position="761"/>
    </location>
</feature>
<feature type="transmembrane region" description="Helical" evidence="6">
    <location>
        <begin position="198"/>
        <end position="220"/>
    </location>
</feature>
<dbReference type="InterPro" id="IPR016186">
    <property type="entry name" value="C-type_lectin-like/link_sf"/>
</dbReference>
<evidence type="ECO:0000256" key="4">
    <source>
        <dbReference type="PROSITE-ProRule" id="PRU00302"/>
    </source>
</evidence>
<evidence type="ECO:0000256" key="5">
    <source>
        <dbReference type="SAM" id="MobiDB-lite"/>
    </source>
</evidence>
<dbReference type="SUPFAM" id="SSF56436">
    <property type="entry name" value="C-type lectin-like"/>
    <property type="match status" value="1"/>
</dbReference>
<dbReference type="Proteomes" id="UP000838412">
    <property type="component" value="Chromosome 8"/>
</dbReference>
<dbReference type="SMART" id="SM00032">
    <property type="entry name" value="CCP"/>
    <property type="match status" value="9"/>
</dbReference>
<dbReference type="InterPro" id="IPR016187">
    <property type="entry name" value="CTDL_fold"/>
</dbReference>
<feature type="disulfide bond" evidence="4">
    <location>
        <begin position="1036"/>
        <end position="1079"/>
    </location>
</feature>
<evidence type="ECO:0000256" key="6">
    <source>
        <dbReference type="SAM" id="Phobius"/>
    </source>
</evidence>
<evidence type="ECO:0000256" key="2">
    <source>
        <dbReference type="ARBA" id="ARBA00023157"/>
    </source>
</evidence>
<dbReference type="Pfam" id="PF00084">
    <property type="entry name" value="Sushi"/>
    <property type="match status" value="7"/>
</dbReference>
<evidence type="ECO:0000259" key="7">
    <source>
        <dbReference type="PROSITE" id="PS50026"/>
    </source>
</evidence>
<feature type="compositionally biased region" description="Basic residues" evidence="5">
    <location>
        <begin position="42"/>
        <end position="54"/>
    </location>
</feature>
<reference evidence="10" key="1">
    <citation type="submission" date="2022-01" db="EMBL/GenBank/DDBJ databases">
        <authorList>
            <person name="Braso-Vives M."/>
        </authorList>
    </citation>
    <scope>NUCLEOTIDE SEQUENCE</scope>
</reference>
<dbReference type="PROSITE" id="PS50041">
    <property type="entry name" value="C_TYPE_LECTIN_2"/>
    <property type="match status" value="1"/>
</dbReference>
<feature type="disulfide bond" evidence="4">
    <location>
        <begin position="1004"/>
        <end position="1031"/>
    </location>
</feature>
<feature type="region of interest" description="Disordered" evidence="5">
    <location>
        <begin position="92"/>
        <end position="120"/>
    </location>
</feature>
<keyword evidence="6" id="KW-1133">Transmembrane helix</keyword>
<dbReference type="Gene3D" id="2.10.70.10">
    <property type="entry name" value="Complement Module, domain 1"/>
    <property type="match status" value="7"/>
</dbReference>
<dbReference type="Gene3D" id="3.10.100.10">
    <property type="entry name" value="Mannose-Binding Protein A, subunit A"/>
    <property type="match status" value="1"/>
</dbReference>
<dbReference type="PROSITE" id="PS50026">
    <property type="entry name" value="EGF_3"/>
    <property type="match status" value="1"/>
</dbReference>
<keyword evidence="6" id="KW-0472">Membrane</keyword>
<sequence>MSSSPGNSKLLPRGRSAHGPTKTAWTTRCDHLLPRGELTGRTRSRRQKARHKNRATSAPGDIGNVPEARSCKCVTGSFMWEDLSVWDLQELQTDRTPQPSSESDDEDVTTDPSPQDLPDDRCVAVEEKEEEIHYEVQEHNTSVESNVLKIPLKRQPSCDSLFGGKHIKPDAVWTPYGPPLYGYGSSLNPPRRKGPDTLVILAAIFYCLAALTAVVFAVLFKTNVLSVYTPPEPVPAWVQQFSPEMQRWYRLALAGGRDASAIQPPETVQQPTLPPLVEEFCGNTSLPESLPALRHGHFNCTSIAYYNILVRMCIAKCHVGYQSDDAGLLFCNRGRWAPIEPEVVSTLVGVGRAADAMPNTDPRVFEYLGITDKIYADVAFNILVKLDQVPNLSIVKQYLDMISEDNIIDFDMMRQLLIWVGPNIEDIVANLDFLEVLSRLGRGLKSYKINFIYDAITRLVCDRGYLPRHPVLTCEATGHWDKPALCDPVTCSPPEDPPHGSHLCQGHVFSDRCDVSCDAGYVPETYDTLGCSWTGNWTAFPKGNTTEMETALSADAVVPQTLACVIADCGNISIPAHGDVTCTGTTYGETCHLTCQDGYERLKYETFLCQVHRAKATWSGEPECIPVSCGAPPGFPNTAIQCASGHTYGNTCGVTCADGYEGTNHQNVTCHSTGNWSLQAGALQPVVGGPDLFCQKKDCGNLSNPDNGVLTCSGTRYQDSCRLECEPGYKVADESGHLLHSLHNFRCNASGQWNSKPRCVQSDYCRLGLHDCHPEHGICILTGHQAFSCRCRVGTVGDGRRCERTACPPFPVSRILQLSSPPPKDDKTFHGKGIAEPENGFFSCSIPASSTFNACQSASSVTAEYEVVCVLHCNHGYDRLIYAEYSCGPEGNWSIPFDTNSPGTTPCLAVKCPDLSLPLHGSMTCDRGSYFRYPENCTFYCDRGYELTSTRNSVRRCQADATWSRNNAECIGVQCPALSSPSNGGMACDRRASFRFPETCSFTCDPGYELSGSNRRTCRADRTWSGSDVTCIGVQCPALSSPSNGEMACDRSSSFRFPETCSFTCDPGYELSGSSRRTCQADRTWSGSDVTCIAPDNRGTEFMVGFLQNLGRSAPELELFITSGSSDPASVTVSAPFAGFIERLTVMDAAVQVVQLPSSLELSGNERAQKGVSITSDTEIIVYGVNKDQYSSDGFLGLPKDVLGNEYFVASYTYSPPPSLPSEFGVFGTEDNTDVEITLRGKTQYQGVTYYAGDVFSLVLGKFEAVQFQGSQGSDLTGTRVTSNKPVTLMSGVRCAYVPAGVVGNMDHLVEQIPPVDTWGKRFVTVPLADRTGGDIFRIVAARHSTTVSVTGQAGRSLDSGEFWELDVPSDVYQVIESSKPIMVLQYNKGRGSGSVDSGPLMMYLPPIEHFAADYTFATVDAVGSVFDSYINVVIKTSEKSGLLYDGRALPSSTSWVRIPGTDLSAAQLHITRTGTHKIKHRSAIVTFSIFYYGYANADSVGFPGVRWLQVFATLKGTGQTAVDAWSAGAGVSVLHDKNPLVEQWGSLCIKRVKIVLEASAEDVELIFDGENTDKFSWFSPARLISSPWGDINTETNNFFSITGDANRLRTFFISRSYASCPYDYGWLVLAEENHCAWERNPVDQRPNILFSRTATHVNWNDACPDGYRYHQHSRLCYKAFNQQSNYAAAAATCSSDGGTLAMPRDATINAFLINLKNAVDNSAFFRFGLSDVQQEGSWVWDDGVSLGSFRPWSPGEPNSAWGNEDCAEYWTNDKWNDISCSDTSRKFLCQVTPN</sequence>
<dbReference type="Pfam" id="PF17517">
    <property type="entry name" value="IgGFc_binding"/>
    <property type="match status" value="1"/>
</dbReference>
<feature type="domain" description="Sushi" evidence="9">
    <location>
        <begin position="567"/>
        <end position="626"/>
    </location>
</feature>
<feature type="domain" description="Sushi" evidence="9">
    <location>
        <begin position="627"/>
        <end position="696"/>
    </location>
</feature>
<proteinExistence type="predicted"/>
<dbReference type="OrthoDB" id="7357196at2759"/>
<comment type="caution">
    <text evidence="3">Lacks conserved residue(s) required for the propagation of feature annotation.</text>
</comment>
<evidence type="ECO:0000259" key="8">
    <source>
        <dbReference type="PROSITE" id="PS50041"/>
    </source>
</evidence>
<dbReference type="CDD" id="cd00033">
    <property type="entry name" value="CCP"/>
    <property type="match status" value="7"/>
</dbReference>
<keyword evidence="11" id="KW-1185">Reference proteome</keyword>
<dbReference type="InterPro" id="IPR035234">
    <property type="entry name" value="IgGFc-bd_N"/>
</dbReference>
<accession>A0A8K0AD80</accession>
<dbReference type="CDD" id="cd00037">
    <property type="entry name" value="CLECT"/>
    <property type="match status" value="1"/>
</dbReference>
<feature type="disulfide bond" evidence="3">
    <location>
        <begin position="772"/>
        <end position="789"/>
    </location>
</feature>
<feature type="domain" description="Sushi" evidence="9">
    <location>
        <begin position="973"/>
        <end position="1033"/>
    </location>
</feature>
<evidence type="ECO:0000313" key="10">
    <source>
        <dbReference type="EMBL" id="CAH1272771.1"/>
    </source>
</evidence>
<dbReference type="SUPFAM" id="SSF57535">
    <property type="entry name" value="Complement control module/SCR domain"/>
    <property type="match status" value="8"/>
</dbReference>
<feature type="domain" description="C-type lectin" evidence="8">
    <location>
        <begin position="1673"/>
        <end position="1782"/>
    </location>
</feature>
<feature type="domain" description="EGF-like" evidence="7">
    <location>
        <begin position="761"/>
        <end position="803"/>
    </location>
</feature>
<keyword evidence="2 3" id="KW-1015">Disulfide bond</keyword>
<gene>
    <name evidence="10" type="primary">SELP</name>
    <name evidence="10" type="ORF">BLAG_LOCUS24328</name>
</gene>
<name>A0A8K0AD80_BRALA</name>
<dbReference type="InterPro" id="IPR000436">
    <property type="entry name" value="Sushi_SCR_CCP_dom"/>
</dbReference>
<dbReference type="PROSITE" id="PS00615">
    <property type="entry name" value="C_TYPE_LECTIN_1"/>
    <property type="match status" value="1"/>
</dbReference>
<feature type="domain" description="Sushi" evidence="9">
    <location>
        <begin position="1034"/>
        <end position="1094"/>
    </location>
</feature>
<feature type="disulfide bond" evidence="4">
    <location>
        <begin position="975"/>
        <end position="1018"/>
    </location>
</feature>
<dbReference type="EMBL" id="OV696693">
    <property type="protein sequence ID" value="CAH1272771.1"/>
    <property type="molecule type" value="Genomic_DNA"/>
</dbReference>
<evidence type="ECO:0000313" key="11">
    <source>
        <dbReference type="Proteomes" id="UP000838412"/>
    </source>
</evidence>
<dbReference type="InterPro" id="IPR000742">
    <property type="entry name" value="EGF"/>
</dbReference>
<keyword evidence="6" id="KW-0812">Transmembrane</keyword>
<dbReference type="SMART" id="SM00034">
    <property type="entry name" value="CLECT"/>
    <property type="match status" value="1"/>
</dbReference>
<keyword evidence="3" id="KW-0245">EGF-like domain</keyword>
<dbReference type="InterPro" id="IPR001304">
    <property type="entry name" value="C-type_lectin-like"/>
</dbReference>
<dbReference type="PANTHER" id="PTHR46748">
    <property type="entry name" value="LRRNT DOMAIN-CONTAINING PROTEIN"/>
    <property type="match status" value="1"/>
</dbReference>
<keyword evidence="4" id="KW-0768">Sushi</keyword>
<organism evidence="10 11">
    <name type="scientific">Branchiostoma lanceolatum</name>
    <name type="common">Common lancelet</name>
    <name type="synonym">Amphioxus lanceolatum</name>
    <dbReference type="NCBI Taxonomy" id="7740"/>
    <lineage>
        <taxon>Eukaryota</taxon>
        <taxon>Metazoa</taxon>
        <taxon>Chordata</taxon>
        <taxon>Cephalochordata</taxon>
        <taxon>Leptocardii</taxon>
        <taxon>Amphioxiformes</taxon>
        <taxon>Branchiostomatidae</taxon>
        <taxon>Branchiostoma</taxon>
    </lineage>
</organism>
<protein>
    <submittedName>
        <fullName evidence="10">SELP protein</fullName>
    </submittedName>
</protein>
<feature type="domain" description="Sushi" evidence="9">
    <location>
        <begin position="910"/>
        <end position="972"/>
    </location>
</feature>
<dbReference type="PROSITE" id="PS50923">
    <property type="entry name" value="SUSHI"/>
    <property type="match status" value="6"/>
</dbReference>
<dbReference type="Pfam" id="PF00059">
    <property type="entry name" value="Lectin_C"/>
    <property type="match status" value="1"/>
</dbReference>
<dbReference type="InterPro" id="IPR018378">
    <property type="entry name" value="C-type_lectin_CS"/>
</dbReference>